<gene>
    <name evidence="5" type="ORF">RHS03_08785</name>
</gene>
<organism evidence="5 6">
    <name type="scientific">Rhizoctonia solani</name>
    <dbReference type="NCBI Taxonomy" id="456999"/>
    <lineage>
        <taxon>Eukaryota</taxon>
        <taxon>Fungi</taxon>
        <taxon>Dikarya</taxon>
        <taxon>Basidiomycota</taxon>
        <taxon>Agaricomycotina</taxon>
        <taxon>Agaricomycetes</taxon>
        <taxon>Cantharellales</taxon>
        <taxon>Ceratobasidiaceae</taxon>
        <taxon>Rhizoctonia</taxon>
    </lineage>
</organism>
<dbReference type="Pfam" id="PF14223">
    <property type="entry name" value="Retrotran_gag_2"/>
    <property type="match status" value="2"/>
</dbReference>
<keyword evidence="2 5" id="KW-0547">Nucleotide-binding</keyword>
<dbReference type="InterPro" id="IPR027417">
    <property type="entry name" value="P-loop_NTPase"/>
</dbReference>
<feature type="non-terminal residue" evidence="5">
    <location>
        <position position="1346"/>
    </location>
</feature>
<reference evidence="5" key="1">
    <citation type="submission" date="2020-09" db="EMBL/GenBank/DDBJ databases">
        <title>Comparative genome analyses of four rice-infecting Rhizoctonia solani isolates reveal extensive enrichment of homogalacturonan modification genes.</title>
        <authorList>
            <person name="Lee D.-Y."/>
            <person name="Jeon J."/>
            <person name="Kim K.-T."/>
            <person name="Cheong K."/>
            <person name="Song H."/>
            <person name="Choi G."/>
            <person name="Ko J."/>
            <person name="Opiyo S.O."/>
            <person name="Zuo S."/>
            <person name="Madhav S."/>
            <person name="Lee Y.-H."/>
            <person name="Wang G.-L."/>
        </authorList>
    </citation>
    <scope>NUCLEOTIDE SEQUENCE</scope>
    <source>
        <strain evidence="5">AG1-IA WGL</strain>
    </source>
</reference>
<dbReference type="Gene3D" id="3.40.50.300">
    <property type="entry name" value="P-loop containing nucleotide triphosphate hydrolases"/>
    <property type="match status" value="2"/>
</dbReference>
<protein>
    <submittedName>
        <fullName evidence="5">DEAD box helicase family</fullName>
    </submittedName>
</protein>
<feature type="domain" description="Helicase ATP-binding" evidence="4">
    <location>
        <begin position="378"/>
        <end position="549"/>
    </location>
</feature>
<evidence type="ECO:0000256" key="1">
    <source>
        <dbReference type="ARBA" id="ARBA00022801"/>
    </source>
</evidence>
<dbReference type="PROSITE" id="PS51192">
    <property type="entry name" value="HELICASE_ATP_BIND_1"/>
    <property type="match status" value="2"/>
</dbReference>
<dbReference type="GO" id="GO:0005524">
    <property type="term" value="F:ATP binding"/>
    <property type="evidence" value="ECO:0007669"/>
    <property type="project" value="InterPro"/>
</dbReference>
<dbReference type="EMBL" id="JACYCD010000568">
    <property type="protein sequence ID" value="KAF8691132.1"/>
    <property type="molecule type" value="Genomic_DNA"/>
</dbReference>
<feature type="compositionally biased region" description="Polar residues" evidence="3">
    <location>
        <begin position="15"/>
        <end position="31"/>
    </location>
</feature>
<evidence type="ECO:0000313" key="5">
    <source>
        <dbReference type="EMBL" id="KAF8691132.1"/>
    </source>
</evidence>
<feature type="domain" description="Helicase ATP-binding" evidence="4">
    <location>
        <begin position="1096"/>
        <end position="1263"/>
    </location>
</feature>
<dbReference type="SUPFAM" id="SSF52540">
    <property type="entry name" value="P-loop containing nucleoside triphosphate hydrolases"/>
    <property type="match status" value="2"/>
</dbReference>
<dbReference type="GO" id="GO:0003676">
    <property type="term" value="F:nucleic acid binding"/>
    <property type="evidence" value="ECO:0007669"/>
    <property type="project" value="InterPro"/>
</dbReference>
<dbReference type="PANTHER" id="PTHR47958">
    <property type="entry name" value="ATP-DEPENDENT RNA HELICASE DBP3"/>
    <property type="match status" value="1"/>
</dbReference>
<dbReference type="Proteomes" id="UP000602905">
    <property type="component" value="Unassembled WGS sequence"/>
</dbReference>
<proteinExistence type="predicted"/>
<feature type="region of interest" description="Disordered" evidence="3">
    <location>
        <begin position="1"/>
        <end position="31"/>
    </location>
</feature>
<evidence type="ECO:0000256" key="3">
    <source>
        <dbReference type="SAM" id="MobiDB-lite"/>
    </source>
</evidence>
<keyword evidence="2 5" id="KW-0347">Helicase</keyword>
<dbReference type="OrthoDB" id="2783063at2759"/>
<dbReference type="InterPro" id="IPR011545">
    <property type="entry name" value="DEAD/DEAH_box_helicase_dom"/>
</dbReference>
<dbReference type="GO" id="GO:0016787">
    <property type="term" value="F:hydrolase activity"/>
    <property type="evidence" value="ECO:0007669"/>
    <property type="project" value="UniProtKB-KW"/>
</dbReference>
<accession>A0A8H7HI87</accession>
<dbReference type="InterPro" id="IPR014001">
    <property type="entry name" value="Helicase_ATP-bd"/>
</dbReference>
<dbReference type="Pfam" id="PF00270">
    <property type="entry name" value="DEAD"/>
    <property type="match status" value="2"/>
</dbReference>
<evidence type="ECO:0000313" key="6">
    <source>
        <dbReference type="Proteomes" id="UP000602905"/>
    </source>
</evidence>
<evidence type="ECO:0000256" key="2">
    <source>
        <dbReference type="ARBA" id="ARBA00022806"/>
    </source>
</evidence>
<comment type="caution">
    <text evidence="5">The sequence shown here is derived from an EMBL/GenBank/DDBJ whole genome shotgun (WGS) entry which is preliminary data.</text>
</comment>
<name>A0A8H7HI87_9AGAM</name>
<evidence type="ECO:0000259" key="4">
    <source>
        <dbReference type="PROSITE" id="PS51192"/>
    </source>
</evidence>
<dbReference type="SMART" id="SM00487">
    <property type="entry name" value="DEXDc"/>
    <property type="match status" value="2"/>
</dbReference>
<keyword evidence="1" id="KW-0378">Hydrolase</keyword>
<sequence length="1346" mass="150048">MSQPVNLDELDASSMRGNNNPAPRSSQNKSQILEATMRNVPKLKEQNYTQWNNMITNSIKKAKLWGYIDGSIQEPSDYDSNNIATYYDEAAAVRNAILGSLEYGAQKYIEDALDPRDAWLALEKKYLTAEAEVDAELVDIEKQITNLRLEEDDDMIEHIAKFCRMRCRLNGTRFALDDQACITMLYCSLPSSYRQSVLTPEGTEMKDFGALCARLSNLSQNPEPEAPIDEPTPPPVDYTSWGVPEDIKAFGLTGDKNPLLTERAAVTCRDCLLKGHKVGTPECPQYEWRRELWGAEVDKALSNTSELGEPILISNIKLGSKIYSCAESNSQAKRPVPVGTKRLSYEFSEPVKVVLGFNELGLKLMSRIEPSAIQQCAILPVINGRNVLAQAPPKNGKTTALALSILHVVDHALRHIQAIVFTSTNEKATAFQSAISGSGLSSLCYSCLSPNPLIGNTLCSPDGINQTQILVGTPDYLLGLINRNIVNMRRIRTVALDDLDKLIEAGAEEQILEVYRHVPSLAQVVVSTTTLSPSIANVATKLQADPLRVVVNCDVGPSIGSHFFVKVPANQKPNVLGACFRILGASGLVVLCRDFDEIAKYEWSNEYQNYYWREATGISERESVKSNFIDKLNAIRRRINPSYYGYRHHSYDPVSYTTLVANSAILSTTELSNIDTPLINYDLPENVYDYIDQLSQWRVTNSQQSHMIITFVSADTEEINIIHEVAENYGIQISVLVDEYDSSPARGNNNPAPRSSQNKPQLLETMMRNVPKLKELNYAQWNNMITNSIKKAKLWGYIDGSIEEPSDHDASNLAMYYEGAAAVRNAIIGSLEPGAQRYIEDTLDAKDAWLALETKYLTAEAEIDAELIDIEKRLSGLRLEEDGDMIEHIAEFCRMRCRLNGTRFALDDQACISMLYRSLPPSYRQSVLTPERTEMQNFGILCARLSDLSQNPKQQTIVDDIPEDYTNWGVPKDVKAIELTGNKNPLLAERATVTCRDCLLTGHKPRTLECPQYEWRRELWGTELDKASSPEEEIEDSANNTSVESLMTFHNKRLSYEFSEPIKVVLEFDDLGLRTQLRQRLSNYYSKPSTVQQCAILPITHGRNVHIQAPQGNGKTTALAISVLQSVNPSLPHIQALILASSATGADNFKQILSNLGHGLGVNCSHPNQISFQAFAEINNQHIILGTPENLLGLICRDILDTRKLKMMVLDDVDSISDAGLEDKILEIYRHVPSLTQIIVSSTTLPTSNIKAVPKLLANPLCVIVGRDEGVCKSAPHFFVKVSTEMKKSLVRAASSALWPAQIVVLCHNDTQISNLPYNIYDMTQRRCSDSSTRATMVNNFRMGSR</sequence>
<keyword evidence="2 5" id="KW-0067">ATP-binding</keyword>
<dbReference type="GO" id="GO:0004386">
    <property type="term" value="F:helicase activity"/>
    <property type="evidence" value="ECO:0007669"/>
    <property type="project" value="UniProtKB-KW"/>
</dbReference>